<feature type="region of interest" description="Disordered" evidence="1">
    <location>
        <begin position="1"/>
        <end position="62"/>
    </location>
</feature>
<protein>
    <submittedName>
        <fullName evidence="2">Uncharacterized protein</fullName>
    </submittedName>
</protein>
<sequence>MKTKTEDFEQSQFLDLNSDDLSNSSEAGPSGIIAGGKNPNNFEEDQSSRSPSESSSEEDFNLKNLTDEDCSLQPCGQVFVSFEHLCKYYPGNYVFKD</sequence>
<dbReference type="Proteomes" id="UP000499080">
    <property type="component" value="Unassembled WGS sequence"/>
</dbReference>
<dbReference type="EMBL" id="BGPR01126301">
    <property type="protein sequence ID" value="GBN34406.1"/>
    <property type="molecule type" value="Genomic_DNA"/>
</dbReference>
<accession>A0A4Y2N5R1</accession>
<organism evidence="2 4">
    <name type="scientific">Araneus ventricosus</name>
    <name type="common">Orbweaver spider</name>
    <name type="synonym">Epeira ventricosa</name>
    <dbReference type="NCBI Taxonomy" id="182803"/>
    <lineage>
        <taxon>Eukaryota</taxon>
        <taxon>Metazoa</taxon>
        <taxon>Ecdysozoa</taxon>
        <taxon>Arthropoda</taxon>
        <taxon>Chelicerata</taxon>
        <taxon>Arachnida</taxon>
        <taxon>Araneae</taxon>
        <taxon>Araneomorphae</taxon>
        <taxon>Entelegynae</taxon>
        <taxon>Araneoidea</taxon>
        <taxon>Araneidae</taxon>
        <taxon>Araneus</taxon>
    </lineage>
</organism>
<evidence type="ECO:0000313" key="4">
    <source>
        <dbReference type="Proteomes" id="UP000499080"/>
    </source>
</evidence>
<reference evidence="2 4" key="1">
    <citation type="journal article" date="2019" name="Sci. Rep.">
        <title>Orb-weaving spider Araneus ventricosus genome elucidates the spidroin gene catalogue.</title>
        <authorList>
            <person name="Kono N."/>
            <person name="Nakamura H."/>
            <person name="Ohtoshi R."/>
            <person name="Moran D.A.P."/>
            <person name="Shinohara A."/>
            <person name="Yoshida Y."/>
            <person name="Fujiwara M."/>
            <person name="Mori M."/>
            <person name="Tomita M."/>
            <person name="Arakawa K."/>
        </authorList>
    </citation>
    <scope>NUCLEOTIDE SEQUENCE [LARGE SCALE GENOMIC DNA]</scope>
</reference>
<dbReference type="EMBL" id="BGPR01126228">
    <property type="protein sequence ID" value="GBN34232.1"/>
    <property type="molecule type" value="Genomic_DNA"/>
</dbReference>
<evidence type="ECO:0000256" key="1">
    <source>
        <dbReference type="SAM" id="MobiDB-lite"/>
    </source>
</evidence>
<dbReference type="AlphaFoldDB" id="A0A4Y2N5R1"/>
<feature type="compositionally biased region" description="Low complexity" evidence="1">
    <location>
        <begin position="14"/>
        <end position="25"/>
    </location>
</feature>
<name>A0A4Y2N5R1_ARAVE</name>
<evidence type="ECO:0000313" key="2">
    <source>
        <dbReference type="EMBL" id="GBN34232.1"/>
    </source>
</evidence>
<keyword evidence="4" id="KW-1185">Reference proteome</keyword>
<comment type="caution">
    <text evidence="2">The sequence shown here is derived from an EMBL/GenBank/DDBJ whole genome shotgun (WGS) entry which is preliminary data.</text>
</comment>
<evidence type="ECO:0000313" key="3">
    <source>
        <dbReference type="EMBL" id="GBN34406.1"/>
    </source>
</evidence>
<gene>
    <name evidence="2" type="ORF">AVEN_221192_1</name>
    <name evidence="3" type="ORF">AVEN_255766_1</name>
</gene>
<proteinExistence type="predicted"/>